<reference evidence="3" key="1">
    <citation type="submission" date="2022-11" db="UniProtKB">
        <authorList>
            <consortium name="WormBaseParasite"/>
        </authorList>
    </citation>
    <scope>IDENTIFICATION</scope>
</reference>
<proteinExistence type="predicted"/>
<evidence type="ECO:0000256" key="1">
    <source>
        <dbReference type="SAM" id="MobiDB-lite"/>
    </source>
</evidence>
<sequence length="89" mass="10153">MGRARGGLDLDDDSEATDQRSVGRRLLWAHEQTSRGQRQSRLDWTPSMPRDAQRPAMRSVKALPAPDDPHPSPLAERCGDMPIRRVYFR</sequence>
<evidence type="ECO:0000313" key="2">
    <source>
        <dbReference type="Proteomes" id="UP000887566"/>
    </source>
</evidence>
<dbReference type="AlphaFoldDB" id="A0A914XSL1"/>
<evidence type="ECO:0000313" key="3">
    <source>
        <dbReference type="WBParaSite" id="PSAMB.scaffold998size37390.g10286.t1"/>
    </source>
</evidence>
<keyword evidence="2" id="KW-1185">Reference proteome</keyword>
<accession>A0A914XSL1</accession>
<dbReference type="Proteomes" id="UP000887566">
    <property type="component" value="Unplaced"/>
</dbReference>
<organism evidence="2 3">
    <name type="scientific">Plectus sambesii</name>
    <dbReference type="NCBI Taxonomy" id="2011161"/>
    <lineage>
        <taxon>Eukaryota</taxon>
        <taxon>Metazoa</taxon>
        <taxon>Ecdysozoa</taxon>
        <taxon>Nematoda</taxon>
        <taxon>Chromadorea</taxon>
        <taxon>Plectida</taxon>
        <taxon>Plectina</taxon>
        <taxon>Plectoidea</taxon>
        <taxon>Plectidae</taxon>
        <taxon>Plectus</taxon>
    </lineage>
</organism>
<dbReference type="WBParaSite" id="PSAMB.scaffold998size37390.g10286.t1">
    <property type="protein sequence ID" value="PSAMB.scaffold998size37390.g10286.t1"/>
    <property type="gene ID" value="PSAMB.scaffold998size37390.g10286"/>
</dbReference>
<name>A0A914XSL1_9BILA</name>
<feature type="region of interest" description="Disordered" evidence="1">
    <location>
        <begin position="1"/>
        <end position="78"/>
    </location>
</feature>
<protein>
    <submittedName>
        <fullName evidence="3">Uncharacterized protein</fullName>
    </submittedName>
</protein>